<evidence type="ECO:0000313" key="1">
    <source>
        <dbReference type="EMBL" id="KAI7989941.1"/>
    </source>
</evidence>
<organism evidence="1 2">
    <name type="scientific">Camellia lanceoleosa</name>
    <dbReference type="NCBI Taxonomy" id="1840588"/>
    <lineage>
        <taxon>Eukaryota</taxon>
        <taxon>Viridiplantae</taxon>
        <taxon>Streptophyta</taxon>
        <taxon>Embryophyta</taxon>
        <taxon>Tracheophyta</taxon>
        <taxon>Spermatophyta</taxon>
        <taxon>Magnoliopsida</taxon>
        <taxon>eudicotyledons</taxon>
        <taxon>Gunneridae</taxon>
        <taxon>Pentapetalae</taxon>
        <taxon>asterids</taxon>
        <taxon>Ericales</taxon>
        <taxon>Theaceae</taxon>
        <taxon>Camellia</taxon>
    </lineage>
</organism>
<reference evidence="1 2" key="1">
    <citation type="journal article" date="2022" name="Plant J.">
        <title>Chromosome-level genome of Camellia lanceoleosa provides a valuable resource for understanding genome evolution and self-incompatibility.</title>
        <authorList>
            <person name="Gong W."/>
            <person name="Xiao S."/>
            <person name="Wang L."/>
            <person name="Liao Z."/>
            <person name="Chang Y."/>
            <person name="Mo W."/>
            <person name="Hu G."/>
            <person name="Li W."/>
            <person name="Zhao G."/>
            <person name="Zhu H."/>
            <person name="Hu X."/>
            <person name="Ji K."/>
            <person name="Xiang X."/>
            <person name="Song Q."/>
            <person name="Yuan D."/>
            <person name="Jin S."/>
            <person name="Zhang L."/>
        </authorList>
    </citation>
    <scope>NUCLEOTIDE SEQUENCE [LARGE SCALE GENOMIC DNA]</scope>
    <source>
        <strain evidence="1">SQ_2022a</strain>
    </source>
</reference>
<dbReference type="EMBL" id="CM045771">
    <property type="protein sequence ID" value="KAI7989941.1"/>
    <property type="molecule type" value="Genomic_DNA"/>
</dbReference>
<protein>
    <submittedName>
        <fullName evidence="1">Disease resistance protein RGA4</fullName>
    </submittedName>
</protein>
<accession>A0ACC0FPQ2</accession>
<dbReference type="Proteomes" id="UP001060215">
    <property type="component" value="Chromosome 14"/>
</dbReference>
<gene>
    <name evidence="1" type="ORF">LOK49_LG13G02026</name>
</gene>
<sequence length="208" mass="23110">MAVPFLLPPVIENLNSLLHNKVALLSGVDKEMKKLSSTLSTIHAVLEDAEQKQLQDKAIHTWLSVQPKHSNANLKAKDPPLLLSRGSLLAELKCLNVGGELCIKHLERVRNPMDAKEANLAGKQNLSWRELNWEYSLAESESENDESESQEIDEAESQEIDEFESSENVEFKNIVNVLMVAAARIEVVVASEALSAGRFWAVHGFEAN</sequence>
<comment type="caution">
    <text evidence="1">The sequence shown here is derived from an EMBL/GenBank/DDBJ whole genome shotgun (WGS) entry which is preliminary data.</text>
</comment>
<keyword evidence="2" id="KW-1185">Reference proteome</keyword>
<proteinExistence type="predicted"/>
<name>A0ACC0FPQ2_9ERIC</name>
<evidence type="ECO:0000313" key="2">
    <source>
        <dbReference type="Proteomes" id="UP001060215"/>
    </source>
</evidence>